<comment type="subcellular location">
    <subcellularLocation>
        <location evidence="1">Membrane</location>
        <topology evidence="1">Multi-pass membrane protein</topology>
    </subcellularLocation>
</comment>
<dbReference type="Proteomes" id="UP000886885">
    <property type="component" value="Chromosome 4A"/>
</dbReference>
<keyword evidence="3 6" id="KW-0812">Transmembrane</keyword>
<dbReference type="SMART" id="SM00257">
    <property type="entry name" value="LysM"/>
    <property type="match status" value="2"/>
</dbReference>
<feature type="transmembrane region" description="Helical" evidence="6">
    <location>
        <begin position="841"/>
        <end position="865"/>
    </location>
</feature>
<dbReference type="AlphaFoldDB" id="A0A8X8A345"/>
<feature type="chain" id="PRO_5036482693" description="Protein DETOXIFICATION" evidence="7">
    <location>
        <begin position="25"/>
        <end position="929"/>
    </location>
</feature>
<dbReference type="GO" id="GO:0042910">
    <property type="term" value="F:xenobiotic transmembrane transporter activity"/>
    <property type="evidence" value="ECO:0007669"/>
    <property type="project" value="InterPro"/>
</dbReference>
<dbReference type="EMBL" id="JAAWWB010000007">
    <property type="protein sequence ID" value="KAG6779726.1"/>
    <property type="molecule type" value="Genomic_DNA"/>
</dbReference>
<name>A0A8X8A345_POPTO</name>
<dbReference type="PANTHER" id="PTHR42893:SF45">
    <property type="entry name" value="PROTEIN DETOXIFICATION 45, CHLOROPLASTIC"/>
    <property type="match status" value="1"/>
</dbReference>
<reference evidence="9" key="1">
    <citation type="journal article" date="2020" name="bioRxiv">
        <title>Hybrid origin of Populus tomentosa Carr. identified through genome sequencing and phylogenomic analysis.</title>
        <authorList>
            <person name="An X."/>
            <person name="Gao K."/>
            <person name="Chen Z."/>
            <person name="Li J."/>
            <person name="Yang X."/>
            <person name="Yang X."/>
            <person name="Zhou J."/>
            <person name="Guo T."/>
            <person name="Zhao T."/>
            <person name="Huang S."/>
            <person name="Miao D."/>
            <person name="Khan W.U."/>
            <person name="Rao P."/>
            <person name="Ye M."/>
            <person name="Lei B."/>
            <person name="Liao W."/>
            <person name="Wang J."/>
            <person name="Ji L."/>
            <person name="Li Y."/>
            <person name="Guo B."/>
            <person name="Mustafa N.S."/>
            <person name="Li S."/>
            <person name="Yun Q."/>
            <person name="Keller S.R."/>
            <person name="Mao J."/>
            <person name="Zhang R."/>
            <person name="Strauss S.H."/>
        </authorList>
    </citation>
    <scope>NUCLEOTIDE SEQUENCE</scope>
    <source>
        <strain evidence="9">GM15</strain>
        <tissue evidence="9">Leaf</tissue>
    </source>
</reference>
<evidence type="ECO:0000256" key="3">
    <source>
        <dbReference type="ARBA" id="ARBA00022692"/>
    </source>
</evidence>
<feature type="signal peptide" evidence="7">
    <location>
        <begin position="1"/>
        <end position="24"/>
    </location>
</feature>
<comment type="caution">
    <text evidence="9">The sequence shown here is derived from an EMBL/GenBank/DDBJ whole genome shotgun (WGS) entry which is preliminary data.</text>
</comment>
<dbReference type="InterPro" id="IPR018392">
    <property type="entry name" value="LysM"/>
</dbReference>
<feature type="transmembrane region" description="Helical" evidence="6">
    <location>
        <begin position="657"/>
        <end position="680"/>
    </location>
</feature>
<dbReference type="OrthoDB" id="2107166at2759"/>
<dbReference type="CDD" id="cd00118">
    <property type="entry name" value="LysM"/>
    <property type="match status" value="2"/>
</dbReference>
<dbReference type="GO" id="GO:0009507">
    <property type="term" value="C:chloroplast"/>
    <property type="evidence" value="ECO:0007669"/>
    <property type="project" value="TreeGrafter"/>
</dbReference>
<keyword evidence="7" id="KW-0732">Signal</keyword>
<evidence type="ECO:0000313" key="10">
    <source>
        <dbReference type="Proteomes" id="UP000886885"/>
    </source>
</evidence>
<feature type="transmembrane region" description="Helical" evidence="6">
    <location>
        <begin position="771"/>
        <end position="791"/>
    </location>
</feature>
<feature type="domain" description="LysM" evidence="8">
    <location>
        <begin position="105"/>
        <end position="152"/>
    </location>
</feature>
<feature type="transmembrane region" description="Helical" evidence="6">
    <location>
        <begin position="700"/>
        <end position="722"/>
    </location>
</feature>
<dbReference type="Pfam" id="PF01554">
    <property type="entry name" value="MatE"/>
    <property type="match status" value="2"/>
</dbReference>
<sequence>MGFHFTPLLVTLLLFSTLHSRSSSQTFKCSTPTTCHSLIDYISPNTTTFSHIKTLFSVKNIHTILAANNLPLSTLPNSTIPANQPIKISFPCMCINNTGHSNKQPIYTVQKDDGLSQIATEVFSGLVTYQEIAAVNNIPDVNLIKVGQKLWIPLPCSCDDVDGVKVVHYGHVVEAGSSLELIAQEYGTSTDTLVKLNGVNDSSLLAGQVLDVPLQVLGDVRCCLILYVARIFTTLSHGKQGRGSKPRHLREMGARDAACNSSVRSDSVDYPLLVPNNTYFFTANNCVKCKCDAANNWTLQCEASGIKPSNWSTCPAMQCEGGLLSIDNSTTSGCNVTTCAYAGFIKNQSIFTTLATRSACPVTAVDYLILKFIERINSLEMASTGQFSGKSLYRGLTSRSSGEQSRLTKGKRKFCLLNQSKVAKGLGGGDIVSRKCHLCAEQKNSLSPLVIRHRKARFGVFCCQSSSGYGVESTDEQERLVLEENKRGIINGSRGEESESIGVLINQPRSSDVRCELIMLSLPAIAGQAIDPFSQLMETAYIGRLGFNLPLHYSFLCVIMLTGSLSLITDLFNLFPDLAFLGPVELGSAGVSIMIFNNVSKLFNIPLLSVATSFVAEDIAKNATKDSISENGIQEDSTNGKPIGMVERKQLSSVSTALILAIGIGIFEAVALSLGCGSFLNLMGITVDSPMRIPAERFLSLRALGAPAVVVSLALQGIFRGFKDTKTPVFCLGGFLIGRTLAVLTTMTLATSMAARQGAVAMAAHQICMQIWLAVSLLTDALASSGQALIASYSSEGDHKTVKEVTKFVLKIGLVVGVSLAAILGVSFGSIATLFTKDADVLGIVRTGILFVSASQPINALAFIFDGLHYGVSDFPYAAKSMMLVGLISSAFLLYAPIKGLPGVWSGLALFMGLRTAAGCVRLVEQYLV</sequence>
<keyword evidence="4 6" id="KW-1133">Transmembrane helix</keyword>
<feature type="domain" description="LysM" evidence="8">
    <location>
        <begin position="169"/>
        <end position="212"/>
    </location>
</feature>
<protein>
    <recommendedName>
        <fullName evidence="6">Protein DETOXIFICATION</fullName>
    </recommendedName>
    <alternativeName>
        <fullName evidence="6">Multidrug and toxic compound extrusion protein</fullName>
    </alternativeName>
</protein>
<comment type="caution">
    <text evidence="6">Lacks conserved residue(s) required for the propagation of feature annotation.</text>
</comment>
<dbReference type="GO" id="GO:0015297">
    <property type="term" value="F:antiporter activity"/>
    <property type="evidence" value="ECO:0007669"/>
    <property type="project" value="InterPro"/>
</dbReference>
<evidence type="ECO:0000256" key="4">
    <source>
        <dbReference type="ARBA" id="ARBA00022989"/>
    </source>
</evidence>
<proteinExistence type="inferred from homology"/>
<evidence type="ECO:0000259" key="8">
    <source>
        <dbReference type="PROSITE" id="PS51782"/>
    </source>
</evidence>
<organism evidence="9 10">
    <name type="scientific">Populus tomentosa</name>
    <name type="common">Chinese white poplar</name>
    <dbReference type="NCBI Taxonomy" id="118781"/>
    <lineage>
        <taxon>Eukaryota</taxon>
        <taxon>Viridiplantae</taxon>
        <taxon>Streptophyta</taxon>
        <taxon>Embryophyta</taxon>
        <taxon>Tracheophyta</taxon>
        <taxon>Spermatophyta</taxon>
        <taxon>Magnoliopsida</taxon>
        <taxon>eudicotyledons</taxon>
        <taxon>Gunneridae</taxon>
        <taxon>Pentapetalae</taxon>
        <taxon>rosids</taxon>
        <taxon>fabids</taxon>
        <taxon>Malpighiales</taxon>
        <taxon>Salicaceae</taxon>
        <taxon>Saliceae</taxon>
        <taxon>Populus</taxon>
    </lineage>
</organism>
<comment type="similarity">
    <text evidence="2 6">Belongs to the multi antimicrobial extrusion (MATE) (TC 2.A.66.1) family.</text>
</comment>
<evidence type="ECO:0000313" key="9">
    <source>
        <dbReference type="EMBL" id="KAG6779726.1"/>
    </source>
</evidence>
<evidence type="ECO:0000256" key="7">
    <source>
        <dbReference type="SAM" id="SignalP"/>
    </source>
</evidence>
<feature type="transmembrane region" description="Helical" evidence="6">
    <location>
        <begin position="729"/>
        <end position="751"/>
    </location>
</feature>
<evidence type="ECO:0000256" key="1">
    <source>
        <dbReference type="ARBA" id="ARBA00004141"/>
    </source>
</evidence>
<evidence type="ECO:0000256" key="6">
    <source>
        <dbReference type="RuleBase" id="RU004914"/>
    </source>
</evidence>
<dbReference type="GO" id="GO:0016020">
    <property type="term" value="C:membrane"/>
    <property type="evidence" value="ECO:0007669"/>
    <property type="project" value="UniProtKB-SubCell"/>
</dbReference>
<feature type="transmembrane region" description="Helical" evidence="6">
    <location>
        <begin position="877"/>
        <end position="898"/>
    </location>
</feature>
<evidence type="ECO:0000256" key="2">
    <source>
        <dbReference type="ARBA" id="ARBA00010199"/>
    </source>
</evidence>
<dbReference type="InterPro" id="IPR002528">
    <property type="entry name" value="MATE_fam"/>
</dbReference>
<keyword evidence="10" id="KW-1185">Reference proteome</keyword>
<gene>
    <name evidence="9" type="ORF">POTOM_016121</name>
</gene>
<keyword evidence="5 6" id="KW-0472">Membrane</keyword>
<dbReference type="PROSITE" id="PS51782">
    <property type="entry name" value="LYSM"/>
    <property type="match status" value="2"/>
</dbReference>
<dbReference type="PANTHER" id="PTHR42893">
    <property type="entry name" value="PROTEIN DETOXIFICATION 44, CHLOROPLASTIC-RELATED"/>
    <property type="match status" value="1"/>
</dbReference>
<accession>A0A8X8A345</accession>
<dbReference type="InterPro" id="IPR044644">
    <property type="entry name" value="DinF-like"/>
</dbReference>
<feature type="transmembrane region" description="Helical" evidence="6">
    <location>
        <begin position="812"/>
        <end position="835"/>
    </location>
</feature>
<evidence type="ECO:0000256" key="5">
    <source>
        <dbReference type="ARBA" id="ARBA00023136"/>
    </source>
</evidence>
<dbReference type="CDD" id="cd13136">
    <property type="entry name" value="MATE_DinF_like"/>
    <property type="match status" value="1"/>
</dbReference>
<dbReference type="Pfam" id="PF01476">
    <property type="entry name" value="LysM"/>
    <property type="match status" value="2"/>
</dbReference>